<gene>
    <name evidence="4" type="ORF">FK220_010800</name>
</gene>
<accession>A0A967AVA8</accession>
<dbReference type="RefSeq" id="WP_152574343.1">
    <property type="nucleotide sequence ID" value="NZ_VIKU02000003.1"/>
</dbReference>
<dbReference type="InterPro" id="IPR035897">
    <property type="entry name" value="Toll_tir_struct_dom_sf"/>
</dbReference>
<keyword evidence="5" id="KW-1185">Reference proteome</keyword>
<dbReference type="SUPFAM" id="SSF52200">
    <property type="entry name" value="Toll/Interleukin receptor TIR domain"/>
    <property type="match status" value="1"/>
</dbReference>
<evidence type="ECO:0000256" key="1">
    <source>
        <dbReference type="SAM" id="MobiDB-lite"/>
    </source>
</evidence>
<dbReference type="Proteomes" id="UP000707206">
    <property type="component" value="Unassembled WGS sequence"/>
</dbReference>
<proteinExistence type="predicted"/>
<keyword evidence="2" id="KW-1133">Transmembrane helix</keyword>
<reference evidence="4" key="1">
    <citation type="submission" date="2019-07" db="EMBL/GenBank/DDBJ databases">
        <authorList>
            <person name="De-Chao Zhang Q."/>
        </authorList>
    </citation>
    <scope>NUCLEOTIDE SEQUENCE</scope>
    <source>
        <strain evidence="4">TP-CH-4</strain>
    </source>
</reference>
<evidence type="ECO:0000259" key="3">
    <source>
        <dbReference type="SMART" id="SM00255"/>
    </source>
</evidence>
<name>A0A967AVA8_9FLAO</name>
<keyword evidence="2" id="KW-0812">Transmembrane</keyword>
<reference evidence="4" key="2">
    <citation type="submission" date="2020-03" db="EMBL/GenBank/DDBJ databases">
        <title>Flavobacteriaceae bacterium strain TP-CH-4, a member of the family Flavobacteriaceae isolated from a deep-sea seamount.</title>
        <authorList>
            <person name="Zhang D.-C."/>
        </authorList>
    </citation>
    <scope>NUCLEOTIDE SEQUENCE</scope>
    <source>
        <strain evidence="4">TP-CH-4</strain>
    </source>
</reference>
<dbReference type="InterPro" id="IPR000157">
    <property type="entry name" value="TIR_dom"/>
</dbReference>
<feature type="domain" description="TIR" evidence="3">
    <location>
        <begin position="4"/>
        <end position="152"/>
    </location>
</feature>
<evidence type="ECO:0000256" key="2">
    <source>
        <dbReference type="SAM" id="Phobius"/>
    </source>
</evidence>
<evidence type="ECO:0000313" key="5">
    <source>
        <dbReference type="Proteomes" id="UP000707206"/>
    </source>
</evidence>
<feature type="compositionally biased region" description="Basic and acidic residues" evidence="1">
    <location>
        <begin position="249"/>
        <end position="288"/>
    </location>
</feature>
<feature type="region of interest" description="Disordered" evidence="1">
    <location>
        <begin position="190"/>
        <end position="235"/>
    </location>
</feature>
<dbReference type="EMBL" id="VIKU02000003">
    <property type="protein sequence ID" value="NHF59830.1"/>
    <property type="molecule type" value="Genomic_DNA"/>
</dbReference>
<protein>
    <submittedName>
        <fullName evidence="4">TIR domain-containing protein</fullName>
    </submittedName>
</protein>
<organism evidence="4 5">
    <name type="scientific">Pelagihabitans pacificus</name>
    <dbReference type="NCBI Taxonomy" id="2696054"/>
    <lineage>
        <taxon>Bacteria</taxon>
        <taxon>Pseudomonadati</taxon>
        <taxon>Bacteroidota</taxon>
        <taxon>Flavobacteriia</taxon>
        <taxon>Flavobacteriales</taxon>
        <taxon>Flavobacteriaceae</taxon>
        <taxon>Pelagihabitans</taxon>
    </lineage>
</organism>
<dbReference type="GO" id="GO:0007165">
    <property type="term" value="P:signal transduction"/>
    <property type="evidence" value="ECO:0007669"/>
    <property type="project" value="InterPro"/>
</dbReference>
<dbReference type="Gene3D" id="3.40.50.10140">
    <property type="entry name" value="Toll/interleukin-1 receptor homology (TIR) domain"/>
    <property type="match status" value="1"/>
</dbReference>
<feature type="compositionally biased region" description="Basic and acidic residues" evidence="1">
    <location>
        <begin position="192"/>
        <end position="235"/>
    </location>
</feature>
<comment type="caution">
    <text evidence="4">The sequence shown here is derived from an EMBL/GenBank/DDBJ whole genome shotgun (WGS) entry which is preliminary data.</text>
</comment>
<evidence type="ECO:0000313" key="4">
    <source>
        <dbReference type="EMBL" id="NHF59830.1"/>
    </source>
</evidence>
<sequence length="492" mass="56590">MRRSVTVFAIYAWKDKDAVGRLIHRLKPLGGKVDLTIWQEDPIYPEQAWAPRIPSRIQKAEVFLFLLSNAFMYSEFINQNEFKAIIDRYKEGSATVIPVLLEECPWNTDFKSDDYDFNFNELQVLPEERKPIKSWGSEEEAYVNIASHLERTILSFSGVADPEPSNQDQKEHIEDDFTADRLAIPFSEEEAEAKRIAGEEQRSQEEVETARRAKERKRLKEEAESKRKNEEEKRRRIEAENLEKIEKENRLRDEAEAKRKAEEARQSHESATKKGVKQEYRHSDKEAIHAPFADGNTAKIKKSRKKTNIKKGVFAVLFIALVALTALFFFSLFNTGPELKSSPLPVNDSLAVPNDRKPKIDLPEEKAPILKLAIGDTYGGGIVFSFDEASATGKIAHLNDAGPMPWKNAMNIHEQLGQGWRLPTFDELRLMYRTIGQGADNSGQFADALYWSATPYETYQARLLRFRDGNTSYHYNKEVEHRKFLVRAIKDF</sequence>
<keyword evidence="2" id="KW-0472">Membrane</keyword>
<feature type="transmembrane region" description="Helical" evidence="2">
    <location>
        <begin position="312"/>
        <end position="333"/>
    </location>
</feature>
<dbReference type="SMART" id="SM00255">
    <property type="entry name" value="TIR"/>
    <property type="match status" value="1"/>
</dbReference>
<dbReference type="Pfam" id="PF13676">
    <property type="entry name" value="TIR_2"/>
    <property type="match status" value="1"/>
</dbReference>
<feature type="region of interest" description="Disordered" evidence="1">
    <location>
        <begin position="249"/>
        <end position="291"/>
    </location>
</feature>
<dbReference type="AlphaFoldDB" id="A0A967AVA8"/>